<reference evidence="2" key="1">
    <citation type="submission" date="2022-12" db="EMBL/GenBank/DDBJ databases">
        <authorList>
            <person name="Petersen C."/>
        </authorList>
    </citation>
    <scope>NUCLEOTIDE SEQUENCE</scope>
    <source>
        <strain evidence="2">IBT 35673</strain>
    </source>
</reference>
<evidence type="ECO:0000313" key="2">
    <source>
        <dbReference type="EMBL" id="KAJ5353402.1"/>
    </source>
</evidence>
<evidence type="ECO:0000313" key="3">
    <source>
        <dbReference type="Proteomes" id="UP001147695"/>
    </source>
</evidence>
<dbReference type="EMBL" id="JAPZBQ010000001">
    <property type="protein sequence ID" value="KAJ5353402.1"/>
    <property type="molecule type" value="Genomic_DNA"/>
</dbReference>
<gene>
    <name evidence="2" type="ORF">N7452_002376</name>
</gene>
<evidence type="ECO:0000256" key="1">
    <source>
        <dbReference type="SAM" id="SignalP"/>
    </source>
</evidence>
<comment type="caution">
    <text evidence="2">The sequence shown here is derived from an EMBL/GenBank/DDBJ whole genome shotgun (WGS) entry which is preliminary data.</text>
</comment>
<dbReference type="Proteomes" id="UP001147695">
    <property type="component" value="Unassembled WGS sequence"/>
</dbReference>
<dbReference type="AlphaFoldDB" id="A0A9W9R461"/>
<organism evidence="2 3">
    <name type="scientific">Penicillium brevicompactum</name>
    <dbReference type="NCBI Taxonomy" id="5074"/>
    <lineage>
        <taxon>Eukaryota</taxon>
        <taxon>Fungi</taxon>
        <taxon>Dikarya</taxon>
        <taxon>Ascomycota</taxon>
        <taxon>Pezizomycotina</taxon>
        <taxon>Eurotiomycetes</taxon>
        <taxon>Eurotiomycetidae</taxon>
        <taxon>Eurotiales</taxon>
        <taxon>Aspergillaceae</taxon>
        <taxon>Penicillium</taxon>
    </lineage>
</organism>
<reference evidence="2" key="2">
    <citation type="journal article" date="2023" name="IMA Fungus">
        <title>Comparative genomic study of the Penicillium genus elucidates a diverse pangenome and 15 lateral gene transfer events.</title>
        <authorList>
            <person name="Petersen C."/>
            <person name="Sorensen T."/>
            <person name="Nielsen M.R."/>
            <person name="Sondergaard T.E."/>
            <person name="Sorensen J.L."/>
            <person name="Fitzpatrick D.A."/>
            <person name="Frisvad J.C."/>
            <person name="Nielsen K.L."/>
        </authorList>
    </citation>
    <scope>NUCLEOTIDE SEQUENCE</scope>
    <source>
        <strain evidence="2">IBT 35673</strain>
    </source>
</reference>
<keyword evidence="1" id="KW-0732">Signal</keyword>
<sequence>MLLEVVFSSLLLLASAHPQRGLSVEPVTDCSQLPAYDDLTEIAGPWTINVDSCYNGTAPDSRCSIEGFGSSSDVTRQRGDKSDLIEHGFITIASNNENVKTELRCNGALNRIEALVPSGHGALDWHALGINHHPSTGRLVWGRDAESVQAYRHYIRGQPVSGVFLGSNNQTNWAVHSSGRDVSIQDYKPYWVMRLMIPETTFRDNEFRTLIRINGS</sequence>
<feature type="signal peptide" evidence="1">
    <location>
        <begin position="1"/>
        <end position="16"/>
    </location>
</feature>
<protein>
    <submittedName>
        <fullName evidence="2">Uncharacterized protein</fullName>
    </submittedName>
</protein>
<name>A0A9W9R461_PENBR</name>
<feature type="chain" id="PRO_5040730235" evidence="1">
    <location>
        <begin position="17"/>
        <end position="216"/>
    </location>
</feature>
<proteinExistence type="predicted"/>
<accession>A0A9W9R461</accession>